<reference evidence="4" key="1">
    <citation type="submission" date="2022-09" db="EMBL/GenBank/DDBJ databases">
        <title>Diverse halophilic archaea isolated from saline environments.</title>
        <authorList>
            <person name="Cui H.-L."/>
        </authorList>
    </citation>
    <scope>NUCLEOTIDE SEQUENCE</scope>
    <source>
        <strain evidence="4">ZS-35-S2</strain>
    </source>
</reference>
<evidence type="ECO:0000259" key="3">
    <source>
        <dbReference type="Pfam" id="PF19305"/>
    </source>
</evidence>
<dbReference type="InterPro" id="IPR042188">
    <property type="entry name" value="MmgE/PrpD_sf_2"/>
</dbReference>
<evidence type="ECO:0000259" key="2">
    <source>
        <dbReference type="Pfam" id="PF03972"/>
    </source>
</evidence>
<dbReference type="GO" id="GO:0016829">
    <property type="term" value="F:lyase activity"/>
    <property type="evidence" value="ECO:0007669"/>
    <property type="project" value="InterPro"/>
</dbReference>
<comment type="similarity">
    <text evidence="1">Belongs to the PrpD family.</text>
</comment>
<dbReference type="PANTHER" id="PTHR16943:SF8">
    <property type="entry name" value="2-METHYLCITRATE DEHYDRATASE"/>
    <property type="match status" value="1"/>
</dbReference>
<dbReference type="SUPFAM" id="SSF103378">
    <property type="entry name" value="2-methylcitrate dehydratase PrpD"/>
    <property type="match status" value="1"/>
</dbReference>
<dbReference type="InterPro" id="IPR036148">
    <property type="entry name" value="MmgE/PrpD_sf"/>
</dbReference>
<dbReference type="Pfam" id="PF03972">
    <property type="entry name" value="MmgE_PrpD_N"/>
    <property type="match status" value="1"/>
</dbReference>
<name>A0A9E7R4H4_9EURY</name>
<feature type="domain" description="MmgE/PrpD N-terminal" evidence="2">
    <location>
        <begin position="19"/>
        <end position="237"/>
    </location>
</feature>
<sequence length="454" mass="48724">MGSEDRAWIEDAVAFLSAPVPDEAMTRGTHVVADVLSAAVAGVDTDANERVATGMSLPPGDASVVGTTRTTDPGSAALLNATAAITPEVEEGHNTGGHVGASIVVGGFALAEAHDADGEAFLEGVVRAYELCTRIENAIFLMKDRMNEALPWLLRDPHSTWTTIGPAVAGAIAMGADEETVAEAFRLGANLAVVSMHDPYEEGTPARNFTAGFSAQAGVNAALAAVAGLDGSRSAMTEVYDPLREMKGEAFDESFAALGDEWTILENYYKFTPSCRYTHAPLGALERVVDDVRVDDVESVDVYAYRNACDLDYTDYTTMTSAKFSIPYVLGRYLAVGGRDLWLDDFTGDALEDSETRALAERVQLHHDEQYEELFPEHWSARVEVTHTDGRTVESECIDAPGDYRNFPGEARLVAKFDRLLASRLGPEQAPGALDALLGVRDSQVRAVGATLRP</sequence>
<dbReference type="PANTHER" id="PTHR16943">
    <property type="entry name" value="2-METHYLCITRATE DEHYDRATASE-RELATED"/>
    <property type="match status" value="1"/>
</dbReference>
<organism evidence="4 5">
    <name type="scientific">Salinirubellus salinus</name>
    <dbReference type="NCBI Taxonomy" id="1364945"/>
    <lineage>
        <taxon>Archaea</taxon>
        <taxon>Methanobacteriati</taxon>
        <taxon>Methanobacteriota</taxon>
        <taxon>Stenosarchaea group</taxon>
        <taxon>Halobacteria</taxon>
        <taxon>Halobacteriales</taxon>
        <taxon>Natronomonadaceae</taxon>
        <taxon>Salinirubellus</taxon>
    </lineage>
</organism>
<dbReference type="InterPro" id="IPR045336">
    <property type="entry name" value="MmgE_PrpD_N"/>
</dbReference>
<evidence type="ECO:0000313" key="4">
    <source>
        <dbReference type="EMBL" id="UWM54505.1"/>
    </source>
</evidence>
<dbReference type="GeneID" id="74944873"/>
<dbReference type="Pfam" id="PF19305">
    <property type="entry name" value="MmgE_PrpD_C"/>
    <property type="match status" value="1"/>
</dbReference>
<protein>
    <submittedName>
        <fullName evidence="4">MmgE/PrpD family protein</fullName>
    </submittedName>
</protein>
<dbReference type="Gene3D" id="1.10.4100.10">
    <property type="entry name" value="2-methylcitrate dehydratase PrpD"/>
    <property type="match status" value="1"/>
</dbReference>
<dbReference type="InterPro" id="IPR005656">
    <property type="entry name" value="MmgE_PrpD"/>
</dbReference>
<dbReference type="RefSeq" id="WP_260593525.1">
    <property type="nucleotide sequence ID" value="NZ_CP104003.1"/>
</dbReference>
<dbReference type="InterPro" id="IPR042183">
    <property type="entry name" value="MmgE/PrpD_sf_1"/>
</dbReference>
<proteinExistence type="inferred from homology"/>
<keyword evidence="5" id="KW-1185">Reference proteome</keyword>
<dbReference type="InterPro" id="IPR045337">
    <property type="entry name" value="MmgE_PrpD_C"/>
</dbReference>
<gene>
    <name evidence="4" type="ORF">N0B31_20585</name>
</gene>
<dbReference type="Proteomes" id="UP001057580">
    <property type="component" value="Chromosome"/>
</dbReference>
<accession>A0A9E7R4H4</accession>
<evidence type="ECO:0000256" key="1">
    <source>
        <dbReference type="ARBA" id="ARBA00006174"/>
    </source>
</evidence>
<dbReference type="Gene3D" id="3.30.1330.120">
    <property type="entry name" value="2-methylcitrate dehydratase PrpD"/>
    <property type="match status" value="1"/>
</dbReference>
<dbReference type="EMBL" id="CP104003">
    <property type="protein sequence ID" value="UWM54505.1"/>
    <property type="molecule type" value="Genomic_DNA"/>
</dbReference>
<evidence type="ECO:0000313" key="5">
    <source>
        <dbReference type="Proteomes" id="UP001057580"/>
    </source>
</evidence>
<dbReference type="AlphaFoldDB" id="A0A9E7R4H4"/>
<feature type="domain" description="MmgE/PrpD C-terminal" evidence="3">
    <location>
        <begin position="273"/>
        <end position="429"/>
    </location>
</feature>
<dbReference type="KEGG" id="ssai:N0B31_20585"/>